<dbReference type="Ensembl" id="ENSPMAT00000007496.1">
    <property type="protein sequence ID" value="ENSPMAP00000007462.1"/>
    <property type="gene ID" value="ENSPMAG00000006775.1"/>
</dbReference>
<dbReference type="STRING" id="7757.ENSPMAP00000007462"/>
<name>S4RQH6_PETMA</name>
<dbReference type="AlphaFoldDB" id="S4RQH6"/>
<proteinExistence type="predicted"/>
<sequence>DIRGVRGFLARAARQGAEVSLQQVDGNVGRMIASLFRSLKYEELNRYRDSLRRAVLLLNPRLARTFIAEVSY</sequence>
<evidence type="ECO:0000313" key="1">
    <source>
        <dbReference type="Ensembl" id="ENSPMAP00000007462.1"/>
    </source>
</evidence>
<dbReference type="HOGENOM" id="CLU_2728942_0_0_1"/>
<organism evidence="1">
    <name type="scientific">Petromyzon marinus</name>
    <name type="common">Sea lamprey</name>
    <dbReference type="NCBI Taxonomy" id="7757"/>
    <lineage>
        <taxon>Eukaryota</taxon>
        <taxon>Metazoa</taxon>
        <taxon>Chordata</taxon>
        <taxon>Craniata</taxon>
        <taxon>Vertebrata</taxon>
        <taxon>Cyclostomata</taxon>
        <taxon>Hyperoartia</taxon>
        <taxon>Petromyzontiformes</taxon>
        <taxon>Petromyzontidae</taxon>
        <taxon>Petromyzon</taxon>
    </lineage>
</organism>
<reference evidence="1" key="1">
    <citation type="submission" date="2025-08" db="UniProtKB">
        <authorList>
            <consortium name="Ensembl"/>
        </authorList>
    </citation>
    <scope>IDENTIFICATION</scope>
</reference>
<reference evidence="1" key="2">
    <citation type="submission" date="2025-09" db="UniProtKB">
        <authorList>
            <consortium name="Ensembl"/>
        </authorList>
    </citation>
    <scope>IDENTIFICATION</scope>
</reference>
<accession>S4RQH6</accession>
<dbReference type="Gene3D" id="3.40.50.2300">
    <property type="match status" value="1"/>
</dbReference>
<protein>
    <submittedName>
        <fullName evidence="1">Uncharacterized protein</fullName>
    </submittedName>
</protein>